<protein>
    <submittedName>
        <fullName evidence="4">Oxidoreductase family, NAD-binding Rossmann fold</fullName>
    </submittedName>
</protein>
<dbReference type="Gene3D" id="3.40.50.720">
    <property type="entry name" value="NAD(P)-binding Rossmann-like Domain"/>
    <property type="match status" value="1"/>
</dbReference>
<feature type="domain" description="Gfo/Idh/MocA-like oxidoreductase N-terminal" evidence="3">
    <location>
        <begin position="57"/>
        <end position="133"/>
    </location>
</feature>
<dbReference type="OrthoDB" id="128220at2"/>
<accession>A0A517YWG0</accession>
<keyword evidence="2" id="KW-0560">Oxidoreductase</keyword>
<reference evidence="4 5" key="1">
    <citation type="submission" date="2019-02" db="EMBL/GenBank/DDBJ databases">
        <title>Deep-cultivation of Planctomycetes and their phenomic and genomic characterization uncovers novel biology.</title>
        <authorList>
            <person name="Wiegand S."/>
            <person name="Jogler M."/>
            <person name="Boedeker C."/>
            <person name="Pinto D."/>
            <person name="Vollmers J."/>
            <person name="Rivas-Marin E."/>
            <person name="Kohn T."/>
            <person name="Peeters S.H."/>
            <person name="Heuer A."/>
            <person name="Rast P."/>
            <person name="Oberbeckmann S."/>
            <person name="Bunk B."/>
            <person name="Jeske O."/>
            <person name="Meyerdierks A."/>
            <person name="Storesund J.E."/>
            <person name="Kallscheuer N."/>
            <person name="Luecker S."/>
            <person name="Lage O.M."/>
            <person name="Pohl T."/>
            <person name="Merkel B.J."/>
            <person name="Hornburger P."/>
            <person name="Mueller R.-W."/>
            <person name="Bruemmer F."/>
            <person name="Labrenz M."/>
            <person name="Spormann A.M."/>
            <person name="Op den Camp H."/>
            <person name="Overmann J."/>
            <person name="Amann R."/>
            <person name="Jetten M.S.M."/>
            <person name="Mascher T."/>
            <person name="Medema M.H."/>
            <person name="Devos D.P."/>
            <person name="Kaster A.-K."/>
            <person name="Ovreas L."/>
            <person name="Rohde M."/>
            <person name="Galperin M.Y."/>
            <person name="Jogler C."/>
        </authorList>
    </citation>
    <scope>NUCLEOTIDE SEQUENCE [LARGE SCALE GENOMIC DNA]</scope>
    <source>
        <strain evidence="4 5">KS4</strain>
    </source>
</reference>
<dbReference type="EMBL" id="CP036425">
    <property type="protein sequence ID" value="QDU34566.1"/>
    <property type="molecule type" value="Genomic_DNA"/>
</dbReference>
<keyword evidence="5" id="KW-1185">Reference proteome</keyword>
<evidence type="ECO:0000259" key="3">
    <source>
        <dbReference type="Pfam" id="PF01408"/>
    </source>
</evidence>
<evidence type="ECO:0000313" key="5">
    <source>
        <dbReference type="Proteomes" id="UP000317369"/>
    </source>
</evidence>
<organism evidence="4 5">
    <name type="scientific">Poriferisphaera corsica</name>
    <dbReference type="NCBI Taxonomy" id="2528020"/>
    <lineage>
        <taxon>Bacteria</taxon>
        <taxon>Pseudomonadati</taxon>
        <taxon>Planctomycetota</taxon>
        <taxon>Phycisphaerae</taxon>
        <taxon>Phycisphaerales</taxon>
        <taxon>Phycisphaeraceae</taxon>
        <taxon>Poriferisphaera</taxon>
    </lineage>
</organism>
<dbReference type="AlphaFoldDB" id="A0A517YWG0"/>
<dbReference type="Pfam" id="PF01408">
    <property type="entry name" value="GFO_IDH_MocA"/>
    <property type="match status" value="1"/>
</dbReference>
<dbReference type="RefSeq" id="WP_145078576.1">
    <property type="nucleotide sequence ID" value="NZ_CP036425.1"/>
</dbReference>
<evidence type="ECO:0000313" key="4">
    <source>
        <dbReference type="EMBL" id="QDU34566.1"/>
    </source>
</evidence>
<dbReference type="SUPFAM" id="SSF51735">
    <property type="entry name" value="NAD(P)-binding Rossmann-fold domains"/>
    <property type="match status" value="1"/>
</dbReference>
<dbReference type="Proteomes" id="UP000317369">
    <property type="component" value="Chromosome"/>
</dbReference>
<name>A0A517YWG0_9BACT</name>
<proteinExistence type="inferred from homology"/>
<dbReference type="KEGG" id="pcor:KS4_26360"/>
<evidence type="ECO:0000256" key="2">
    <source>
        <dbReference type="ARBA" id="ARBA00023002"/>
    </source>
</evidence>
<dbReference type="InterPro" id="IPR051317">
    <property type="entry name" value="Gfo/Idh/MocA_oxidoreduct"/>
</dbReference>
<dbReference type="InterPro" id="IPR036291">
    <property type="entry name" value="NAD(P)-bd_dom_sf"/>
</dbReference>
<evidence type="ECO:0000256" key="1">
    <source>
        <dbReference type="ARBA" id="ARBA00010928"/>
    </source>
</evidence>
<gene>
    <name evidence="4" type="ORF">KS4_26360</name>
</gene>
<comment type="similarity">
    <text evidence="1">Belongs to the Gfo/Idh/MocA family.</text>
</comment>
<dbReference type="GO" id="GO:0000166">
    <property type="term" value="F:nucleotide binding"/>
    <property type="evidence" value="ECO:0007669"/>
    <property type="project" value="InterPro"/>
</dbReference>
<dbReference type="PANTHER" id="PTHR43708:SF5">
    <property type="entry name" value="CONSERVED EXPRESSED OXIDOREDUCTASE (EUROFUNG)-RELATED"/>
    <property type="match status" value="1"/>
</dbReference>
<dbReference type="PANTHER" id="PTHR43708">
    <property type="entry name" value="CONSERVED EXPRESSED OXIDOREDUCTASE (EUROFUNG)"/>
    <property type="match status" value="1"/>
</dbReference>
<sequence length="299" mass="33341">MKKIGMIGLDTSHVTIFAELLSNQDHEHYIGGGEVIAGWPGGSKDFAMSHSRVDEYTNALRDQYGATIFETPEEVAEVSDAIFIHAVDGATHLELFKQVVSYGKPVFIDKPLACSVHDAKAIIELAEEREVLIGSASSLRYWDELVIAIADKEMGEIESMEAWGPLSFQEGMPWYFWYGVHSVEMLVAGLGPGCEEMSLHMNDKSEILNMRWADGRSGIYHGIKEGHGGFGAVIHRSEGVQVLDCAKSSRPYYVSLVERLMDTLVQGKEMVAYDEMLETVKILEWGCRMKDEKNSRLTV</sequence>
<dbReference type="GO" id="GO:0016491">
    <property type="term" value="F:oxidoreductase activity"/>
    <property type="evidence" value="ECO:0007669"/>
    <property type="project" value="UniProtKB-KW"/>
</dbReference>
<dbReference type="InterPro" id="IPR000683">
    <property type="entry name" value="Gfo/Idh/MocA-like_OxRdtase_N"/>
</dbReference>